<reference evidence="8" key="2">
    <citation type="journal article" date="2011" name="Stand. Genomic Sci.">
        <title>Complete genome sequence of Weeksella virosa type strain (9751T).</title>
        <authorList>
            <person name="Lang E."/>
            <person name="Teshima H."/>
            <person name="Lucas S."/>
            <person name="Lapidus A."/>
            <person name="Hammon N."/>
            <person name="Deshpande S."/>
            <person name="Nolan M."/>
            <person name="Cheng J."/>
            <person name="Pitluck S."/>
            <person name="Liolios K."/>
            <person name="Pagani I."/>
            <person name="Mikhailova N."/>
            <person name="Ivanova N."/>
            <person name="Mavromatis K."/>
            <person name="Pati A."/>
            <person name="Tapia R."/>
            <person name="Han C."/>
            <person name="Goodwin L."/>
            <person name="Chen A."/>
            <person name="Palaniappan K."/>
            <person name="Land M."/>
            <person name="Hauser L."/>
            <person name="Chang Y."/>
            <person name="Jeffries C."/>
            <person name="Brambilla E."/>
            <person name="Kopitz M."/>
            <person name="Rohde M."/>
            <person name="Goker M."/>
            <person name="Tindall B."/>
            <person name="Detter J."/>
            <person name="Woyke T."/>
            <person name="Bristow J."/>
            <person name="Eisen J."/>
            <person name="Markowitz V."/>
            <person name="Hugenholtz P."/>
            <person name="Klenk H."/>
            <person name="Kyrpides N."/>
        </authorList>
    </citation>
    <scope>NUCLEOTIDE SEQUENCE [LARGE SCALE GENOMIC DNA]</scope>
    <source>
        <strain evidence="8">ATCC 43766 / DSM 16922 / JCM 21250 / NBRC 16016 / NCTC 11634 / CL345/78</strain>
    </source>
</reference>
<evidence type="ECO:0000256" key="1">
    <source>
        <dbReference type="ARBA" id="ARBA00005952"/>
    </source>
</evidence>
<evidence type="ECO:0000256" key="5">
    <source>
        <dbReference type="ARBA" id="ARBA00023163"/>
    </source>
</evidence>
<accession>F0NZP5</accession>
<name>F0NZP5_WEEVC</name>
<dbReference type="Gene3D" id="1.10.940.10">
    <property type="entry name" value="NusB-like"/>
    <property type="match status" value="1"/>
</dbReference>
<keyword evidence="3" id="KW-0694">RNA-binding</keyword>
<dbReference type="SUPFAM" id="SSF48013">
    <property type="entry name" value="NusB-like"/>
    <property type="match status" value="1"/>
</dbReference>
<evidence type="ECO:0000256" key="4">
    <source>
        <dbReference type="ARBA" id="ARBA00023015"/>
    </source>
</evidence>
<dbReference type="InterPro" id="IPR035926">
    <property type="entry name" value="NusB-like_sf"/>
</dbReference>
<evidence type="ECO:0000313" key="7">
    <source>
        <dbReference type="EMBL" id="ADX67304.1"/>
    </source>
</evidence>
<dbReference type="InterPro" id="IPR006027">
    <property type="entry name" value="NusB_RsmB_TIM44"/>
</dbReference>
<evidence type="ECO:0000256" key="3">
    <source>
        <dbReference type="ARBA" id="ARBA00022884"/>
    </source>
</evidence>
<proteinExistence type="inferred from homology"/>
<dbReference type="KEGG" id="wvi:Weevi_0585"/>
<dbReference type="GO" id="GO:0005829">
    <property type="term" value="C:cytosol"/>
    <property type="evidence" value="ECO:0007669"/>
    <property type="project" value="TreeGrafter"/>
</dbReference>
<feature type="domain" description="NusB/RsmB/TIM44" evidence="6">
    <location>
        <begin position="189"/>
        <end position="288"/>
    </location>
</feature>
<evidence type="ECO:0000259" key="6">
    <source>
        <dbReference type="Pfam" id="PF01029"/>
    </source>
</evidence>
<dbReference type="PANTHER" id="PTHR11078">
    <property type="entry name" value="N UTILIZATION SUBSTANCE PROTEIN B-RELATED"/>
    <property type="match status" value="1"/>
</dbReference>
<comment type="similarity">
    <text evidence="1">Belongs to the NusB family.</text>
</comment>
<dbReference type="eggNOG" id="COG0781">
    <property type="taxonomic scope" value="Bacteria"/>
</dbReference>
<dbReference type="GO" id="GO:0031564">
    <property type="term" value="P:transcription antitermination"/>
    <property type="evidence" value="ECO:0007669"/>
    <property type="project" value="UniProtKB-KW"/>
</dbReference>
<dbReference type="HOGENOM" id="CLU_058797_0_0_10"/>
<keyword evidence="2" id="KW-0889">Transcription antitermination</keyword>
<keyword evidence="4" id="KW-0805">Transcription regulation</keyword>
<gene>
    <name evidence="7" type="ordered locus">Weevi_0585</name>
</gene>
<dbReference type="GO" id="GO:0003723">
    <property type="term" value="F:RNA binding"/>
    <property type="evidence" value="ECO:0007669"/>
    <property type="project" value="UniProtKB-KW"/>
</dbReference>
<keyword evidence="5" id="KW-0804">Transcription</keyword>
<dbReference type="AlphaFoldDB" id="F0NZP5"/>
<evidence type="ECO:0000256" key="2">
    <source>
        <dbReference type="ARBA" id="ARBA00022814"/>
    </source>
</evidence>
<dbReference type="Pfam" id="PF01029">
    <property type="entry name" value="NusB"/>
    <property type="match status" value="1"/>
</dbReference>
<sequence>MQAIYAYNSQGSDSDVRIIEKNMMKGIDQIYDLYLYLLNTILILKDIALEKIEIGKTKNFPTQEDLHPNMKFVENKVFHILSINNELNDYVSKNKQISWDIYDSYPNNIYKSLIKSDLYVDYMKSEIHSLDEDKAFITQFFVNFIADNEGLHDWFEEQHINWVDDIHIANTMVYNTIQSFTTKSGENIKLFKVYKDEEDQKFAQDLFRLTVKHQSQNKEFIGQMAENWELDRIAAVDLIILEMAITEFKHFPSIPTKVTINEYIELAKNYSTEKSRIFVNGILDKALRKLTDSNQVNKFGRGLFEK</sequence>
<evidence type="ECO:0000313" key="8">
    <source>
        <dbReference type="Proteomes" id="UP000008641"/>
    </source>
</evidence>
<dbReference type="NCBIfam" id="TIGR01951">
    <property type="entry name" value="nusB"/>
    <property type="match status" value="1"/>
</dbReference>
<dbReference type="Proteomes" id="UP000008641">
    <property type="component" value="Chromosome"/>
</dbReference>
<dbReference type="EMBL" id="CP002455">
    <property type="protein sequence ID" value="ADX67304.1"/>
    <property type="molecule type" value="Genomic_DNA"/>
</dbReference>
<organism evidence="7 8">
    <name type="scientific">Weeksella virosa (strain ATCC 43766 / DSM 16922 / JCM 21250 / CCUG 30538 / CDC 9751 / IAM 14551 / NBRC 16016 / NCTC 11634 / CL345/78)</name>
    <dbReference type="NCBI Taxonomy" id="865938"/>
    <lineage>
        <taxon>Bacteria</taxon>
        <taxon>Pseudomonadati</taxon>
        <taxon>Bacteroidota</taxon>
        <taxon>Flavobacteriia</taxon>
        <taxon>Flavobacteriales</taxon>
        <taxon>Weeksellaceae</taxon>
        <taxon>Weeksella</taxon>
    </lineage>
</organism>
<reference evidence="7 8" key="1">
    <citation type="journal article" date="2011" name="Stand. Genomic Sci.">
        <title>Complete genome sequence of Weeksella virosa type strain (9751).</title>
        <authorList>
            <person name="Lang E."/>
            <person name="Teshima H."/>
            <person name="Lucas S."/>
            <person name="Lapidus A."/>
            <person name="Hammon N."/>
            <person name="Deshpande S."/>
            <person name="Nolan M."/>
            <person name="Cheng J.F."/>
            <person name="Pitluck S."/>
            <person name="Liolios K."/>
            <person name="Pagani I."/>
            <person name="Mikhailova N."/>
            <person name="Ivanova N."/>
            <person name="Mavromatis K."/>
            <person name="Pati A."/>
            <person name="Tapia R."/>
            <person name="Han C."/>
            <person name="Goodwin L."/>
            <person name="Chen A."/>
            <person name="Palaniappan K."/>
            <person name="Land M."/>
            <person name="Hauser L."/>
            <person name="Chang Y.J."/>
            <person name="Jeffries C.D."/>
            <person name="Brambilla E.M."/>
            <person name="Kopitz M."/>
            <person name="Rohde M."/>
            <person name="Goker M."/>
            <person name="Tindall B.J."/>
            <person name="Detter J.C."/>
            <person name="Woyke T."/>
            <person name="Bristow J."/>
            <person name="Eisen J.A."/>
            <person name="Markowitz V."/>
            <person name="Hugenholtz P."/>
            <person name="Klenk H.P."/>
            <person name="Kyrpides N.C."/>
        </authorList>
    </citation>
    <scope>NUCLEOTIDE SEQUENCE [LARGE SCALE GENOMIC DNA]</scope>
    <source>
        <strain evidence="8">ATCC 43766 / DSM 16922 / JCM 21250 / NBRC 16016 / NCTC 11634 / CL345/78</strain>
    </source>
</reference>
<dbReference type="InterPro" id="IPR011605">
    <property type="entry name" value="NusB_fam"/>
</dbReference>
<dbReference type="STRING" id="865938.Weevi_0585"/>
<protein>
    <submittedName>
        <fullName evidence="7">NusB antitermination factor</fullName>
    </submittedName>
</protein>
<dbReference type="PANTHER" id="PTHR11078:SF3">
    <property type="entry name" value="ANTITERMINATION NUSB DOMAIN-CONTAINING PROTEIN"/>
    <property type="match status" value="1"/>
</dbReference>
<dbReference type="GO" id="GO:0006353">
    <property type="term" value="P:DNA-templated transcription termination"/>
    <property type="evidence" value="ECO:0007669"/>
    <property type="project" value="InterPro"/>
</dbReference>
<keyword evidence="8" id="KW-1185">Reference proteome</keyword>